<keyword evidence="7" id="KW-0704">Schiff base</keyword>
<evidence type="ECO:0000313" key="16">
    <source>
        <dbReference type="Proteomes" id="UP000549394"/>
    </source>
</evidence>
<evidence type="ECO:0000256" key="14">
    <source>
        <dbReference type="PIRSR" id="PIRSR001365-2"/>
    </source>
</evidence>
<comment type="similarity">
    <text evidence="2 12">Belongs to the DapA family.</text>
</comment>
<evidence type="ECO:0000256" key="13">
    <source>
        <dbReference type="PIRSR" id="PIRSR001365-1"/>
    </source>
</evidence>
<dbReference type="PANTHER" id="PTHR12128:SF66">
    <property type="entry name" value="4-HYDROXY-2-OXOGLUTARATE ALDOLASE, MITOCHONDRIAL"/>
    <property type="match status" value="1"/>
</dbReference>
<evidence type="ECO:0000256" key="11">
    <source>
        <dbReference type="ARBA" id="ARBA00033613"/>
    </source>
</evidence>
<dbReference type="InterPro" id="IPR020625">
    <property type="entry name" value="Schiff_base-form_aldolases_AS"/>
</dbReference>
<protein>
    <recommendedName>
        <fullName evidence="5">4-hydroxy-2-oxoglutarate aldolase, mitochondrial</fullName>
        <ecNumber evidence="4">4.1.3.16</ecNumber>
    </recommendedName>
    <alternativeName>
        <fullName evidence="9">Dihydrodipicolinate synthase-like</fullName>
    </alternativeName>
    <alternativeName>
        <fullName evidence="8">Probable 2-keto-4-hydroxyglutarate aldolase</fullName>
    </alternativeName>
</protein>
<dbReference type="AlphaFoldDB" id="A0A7I8VWV5"/>
<dbReference type="EMBL" id="CAJFCJ010000012">
    <property type="protein sequence ID" value="CAD5120196.1"/>
    <property type="molecule type" value="Genomic_DNA"/>
</dbReference>
<evidence type="ECO:0000256" key="3">
    <source>
        <dbReference type="ARBA" id="ARBA00011881"/>
    </source>
</evidence>
<dbReference type="SUPFAM" id="SSF51569">
    <property type="entry name" value="Aldolase"/>
    <property type="match status" value="1"/>
</dbReference>
<comment type="subunit">
    <text evidence="3">Homotetramer.</text>
</comment>
<dbReference type="GO" id="GO:0008840">
    <property type="term" value="F:4-hydroxy-tetrahydrodipicolinate synthase activity"/>
    <property type="evidence" value="ECO:0007669"/>
    <property type="project" value="TreeGrafter"/>
</dbReference>
<feature type="active site" description="Schiff-base intermediate with substrate" evidence="13">
    <location>
        <position position="195"/>
    </location>
</feature>
<comment type="function">
    <text evidence="1">Catalyzes the final step in the metabolic pathway of hydroxyproline.</text>
</comment>
<proteinExistence type="inferred from homology"/>
<dbReference type="InterPro" id="IPR013785">
    <property type="entry name" value="Aldolase_TIM"/>
</dbReference>
<organism evidence="15 16">
    <name type="scientific">Dimorphilus gyrociliatus</name>
    <dbReference type="NCBI Taxonomy" id="2664684"/>
    <lineage>
        <taxon>Eukaryota</taxon>
        <taxon>Metazoa</taxon>
        <taxon>Spiralia</taxon>
        <taxon>Lophotrochozoa</taxon>
        <taxon>Annelida</taxon>
        <taxon>Polychaeta</taxon>
        <taxon>Polychaeta incertae sedis</taxon>
        <taxon>Dinophilidae</taxon>
        <taxon>Dimorphilus</taxon>
    </lineage>
</organism>
<gene>
    <name evidence="15" type="ORF">DGYR_LOCUS8321</name>
</gene>
<dbReference type="Proteomes" id="UP000549394">
    <property type="component" value="Unassembled WGS sequence"/>
</dbReference>
<evidence type="ECO:0000256" key="7">
    <source>
        <dbReference type="ARBA" id="ARBA00023270"/>
    </source>
</evidence>
<dbReference type="Pfam" id="PF00701">
    <property type="entry name" value="DHDPS"/>
    <property type="match status" value="1"/>
</dbReference>
<keyword evidence="6 12" id="KW-0456">Lyase</keyword>
<comment type="catalytic activity">
    <reaction evidence="10">
        <text>(4R)-4-hydroxy-2-oxoglutarate = glyoxylate + pyruvate</text>
        <dbReference type="Rhea" id="RHEA:30687"/>
        <dbReference type="ChEBI" id="CHEBI:15361"/>
        <dbReference type="ChEBI" id="CHEBI:36655"/>
        <dbReference type="ChEBI" id="CHEBI:62213"/>
        <dbReference type="EC" id="4.1.3.16"/>
    </reaction>
</comment>
<sequence length="326" mass="35531">MSAVERRLSMLSSKLSIFLRRFSVTASKTANLNIGGIYPPIATPFDPSENIDYGKLNENLKVWEAIPFRGYVVQGSNAETAYLKLDEKVNIVKHVRENVPSEKLVIAGSGCESTKETVESCQRMSEVGADAVLVRNPCFYKGSMTDKALIQHYRTVADNCDIPVILYSVPANTGLELPENVIVELSSHQNIIGLKDSGGDITKLAGLAFRTSKNNFQLLAGSASFLLPSYVVGCVGGVCALANILGQACCDLEKLFKEGKFEEAKLLQQRLVAPNQAITKRFGIAGLKSGMDMFGLYGGPTRTPILPLENSQIELLREAFKNSNFI</sequence>
<evidence type="ECO:0000313" key="15">
    <source>
        <dbReference type="EMBL" id="CAD5120196.1"/>
    </source>
</evidence>
<dbReference type="PANTHER" id="PTHR12128">
    <property type="entry name" value="DIHYDRODIPICOLINATE SYNTHASE"/>
    <property type="match status" value="1"/>
</dbReference>
<evidence type="ECO:0000256" key="10">
    <source>
        <dbReference type="ARBA" id="ARBA00033610"/>
    </source>
</evidence>
<keyword evidence="16" id="KW-1185">Reference proteome</keyword>
<dbReference type="EC" id="4.1.3.16" evidence="4"/>
<name>A0A7I8VWV5_9ANNE</name>
<dbReference type="CDD" id="cd00408">
    <property type="entry name" value="DHDPS-like"/>
    <property type="match status" value="1"/>
</dbReference>
<evidence type="ECO:0000256" key="9">
    <source>
        <dbReference type="ARBA" id="ARBA00032879"/>
    </source>
</evidence>
<dbReference type="GO" id="GO:0044281">
    <property type="term" value="P:small molecule metabolic process"/>
    <property type="evidence" value="ECO:0007669"/>
    <property type="project" value="UniProtKB-ARBA"/>
</dbReference>
<evidence type="ECO:0000256" key="2">
    <source>
        <dbReference type="ARBA" id="ARBA00007592"/>
    </source>
</evidence>
<evidence type="ECO:0000256" key="6">
    <source>
        <dbReference type="ARBA" id="ARBA00023239"/>
    </source>
</evidence>
<dbReference type="Gene3D" id="3.20.20.70">
    <property type="entry name" value="Aldolase class I"/>
    <property type="match status" value="1"/>
</dbReference>
<dbReference type="InterPro" id="IPR002220">
    <property type="entry name" value="DapA-like"/>
</dbReference>
<dbReference type="PIRSF" id="PIRSF001365">
    <property type="entry name" value="DHDPS"/>
    <property type="match status" value="1"/>
</dbReference>
<comment type="caution">
    <text evidence="15">The sequence shown here is derived from an EMBL/GenBank/DDBJ whole genome shotgun (WGS) entry which is preliminary data.</text>
</comment>
<reference evidence="15 16" key="1">
    <citation type="submission" date="2020-08" db="EMBL/GenBank/DDBJ databases">
        <authorList>
            <person name="Hejnol A."/>
        </authorList>
    </citation>
    <scope>NUCLEOTIDE SEQUENCE [LARGE SCALE GENOMIC DNA]</scope>
</reference>
<evidence type="ECO:0000256" key="4">
    <source>
        <dbReference type="ARBA" id="ARBA00012215"/>
    </source>
</evidence>
<dbReference type="SMART" id="SM01130">
    <property type="entry name" value="DHDPS"/>
    <property type="match status" value="1"/>
</dbReference>
<feature type="active site" description="Proton donor/acceptor" evidence="13">
    <location>
        <position position="167"/>
    </location>
</feature>
<dbReference type="GO" id="GO:0008700">
    <property type="term" value="F:(R,S)-4-hydroxy-2-oxoglutarate aldolase activity"/>
    <property type="evidence" value="ECO:0007669"/>
    <property type="project" value="UniProtKB-EC"/>
</dbReference>
<dbReference type="OrthoDB" id="191315at2759"/>
<evidence type="ECO:0000256" key="8">
    <source>
        <dbReference type="ARBA" id="ARBA00030874"/>
    </source>
</evidence>
<comment type="catalytic activity">
    <reaction evidence="11">
        <text>(4S)-4-hydroxy-2-oxoglutarate = glyoxylate + pyruvate</text>
        <dbReference type="Rhea" id="RHEA:35639"/>
        <dbReference type="ChEBI" id="CHEBI:15361"/>
        <dbReference type="ChEBI" id="CHEBI:36655"/>
        <dbReference type="ChEBI" id="CHEBI:71685"/>
        <dbReference type="EC" id="4.1.3.16"/>
    </reaction>
</comment>
<dbReference type="PROSITE" id="PS00666">
    <property type="entry name" value="DHDPS_2"/>
    <property type="match status" value="1"/>
</dbReference>
<evidence type="ECO:0000256" key="12">
    <source>
        <dbReference type="PIRNR" id="PIRNR001365"/>
    </source>
</evidence>
<accession>A0A7I8VWV5</accession>
<evidence type="ECO:0000256" key="5">
    <source>
        <dbReference type="ARBA" id="ARBA00018425"/>
    </source>
</evidence>
<evidence type="ECO:0000256" key="1">
    <source>
        <dbReference type="ARBA" id="ARBA00002577"/>
    </source>
</evidence>
<dbReference type="PRINTS" id="PR00146">
    <property type="entry name" value="DHPICSNTHASE"/>
</dbReference>
<feature type="binding site" evidence="14">
    <location>
        <position position="238"/>
    </location>
    <ligand>
        <name>pyruvate</name>
        <dbReference type="ChEBI" id="CHEBI:15361"/>
    </ligand>
</feature>